<dbReference type="PANTHER" id="PTHR42765">
    <property type="entry name" value="SOLEUCYL-TRNA SYNTHETASE"/>
    <property type="match status" value="1"/>
</dbReference>
<dbReference type="Gene3D" id="2.170.220.10">
    <property type="match status" value="1"/>
</dbReference>
<evidence type="ECO:0000256" key="2">
    <source>
        <dbReference type="ARBA" id="ARBA00013165"/>
    </source>
</evidence>
<dbReference type="GO" id="GO:0002161">
    <property type="term" value="F:aminoacyl-tRNA deacylase activity"/>
    <property type="evidence" value="ECO:0007669"/>
    <property type="project" value="InterPro"/>
</dbReference>
<reference evidence="12 13" key="2">
    <citation type="submission" date="2018-11" db="EMBL/GenBank/DDBJ databases">
        <authorList>
            <consortium name="Pathogen Informatics"/>
        </authorList>
    </citation>
    <scope>NUCLEOTIDE SEQUENCE [LARGE SCALE GENOMIC DNA]</scope>
</reference>
<dbReference type="InterPro" id="IPR009080">
    <property type="entry name" value="tRNAsynth_Ia_anticodon-bd"/>
</dbReference>
<evidence type="ECO:0000256" key="9">
    <source>
        <dbReference type="RuleBase" id="RU363035"/>
    </source>
</evidence>
<dbReference type="SUPFAM" id="SSF52374">
    <property type="entry name" value="Nucleotidylyl transferase"/>
    <property type="match status" value="1"/>
</dbReference>
<evidence type="ECO:0000256" key="5">
    <source>
        <dbReference type="ARBA" id="ARBA00022840"/>
    </source>
</evidence>
<dbReference type="Pfam" id="PF08264">
    <property type="entry name" value="Anticodon_1"/>
    <property type="match status" value="1"/>
</dbReference>
<dbReference type="SUPFAM" id="SSF47323">
    <property type="entry name" value="Anticodon-binding domain of a subclass of class I aminoacyl-tRNA synthetases"/>
    <property type="match status" value="1"/>
</dbReference>
<dbReference type="InterPro" id="IPR002300">
    <property type="entry name" value="aa-tRNA-synth_Ia"/>
</dbReference>
<organism evidence="14">
    <name type="scientific">Soboliphyme baturini</name>
    <dbReference type="NCBI Taxonomy" id="241478"/>
    <lineage>
        <taxon>Eukaryota</taxon>
        <taxon>Metazoa</taxon>
        <taxon>Ecdysozoa</taxon>
        <taxon>Nematoda</taxon>
        <taxon>Enoplea</taxon>
        <taxon>Dorylaimia</taxon>
        <taxon>Dioctophymatida</taxon>
        <taxon>Dioctophymatoidea</taxon>
        <taxon>Soboliphymatidae</taxon>
        <taxon>Soboliphyme</taxon>
    </lineage>
</organism>
<dbReference type="InterPro" id="IPR002301">
    <property type="entry name" value="Ile-tRNA-ligase"/>
</dbReference>
<keyword evidence="7 9" id="KW-0030">Aminoacyl-tRNA synthetase</keyword>
<dbReference type="EC" id="6.1.1.5" evidence="2"/>
<dbReference type="Gene3D" id="1.10.10.830">
    <property type="entry name" value="Ile-tRNA synthetase CP2 domain-like"/>
    <property type="match status" value="1"/>
</dbReference>
<keyword evidence="5 9" id="KW-0067">ATP-binding</keyword>
<dbReference type="PANTHER" id="PTHR42765:SF1">
    <property type="entry name" value="ISOLEUCINE--TRNA LIGASE, MITOCHONDRIAL"/>
    <property type="match status" value="1"/>
</dbReference>
<comment type="similarity">
    <text evidence="1 9">Belongs to the class-I aminoacyl-tRNA synthetase family.</text>
</comment>
<dbReference type="GO" id="GO:0005739">
    <property type="term" value="C:mitochondrion"/>
    <property type="evidence" value="ECO:0007669"/>
    <property type="project" value="TreeGrafter"/>
</dbReference>
<dbReference type="FunFam" id="3.90.740.10:FF:000009">
    <property type="entry name" value="Isoleucyl-tRNA synthetase 2, mitochondrial"/>
    <property type="match status" value="1"/>
</dbReference>
<dbReference type="Pfam" id="PF00133">
    <property type="entry name" value="tRNA-synt_1"/>
    <property type="match status" value="1"/>
</dbReference>
<evidence type="ECO:0000259" key="11">
    <source>
        <dbReference type="Pfam" id="PF08264"/>
    </source>
</evidence>
<proteinExistence type="inferred from homology"/>
<evidence type="ECO:0000256" key="1">
    <source>
        <dbReference type="ARBA" id="ARBA00005594"/>
    </source>
</evidence>
<dbReference type="GO" id="GO:0006428">
    <property type="term" value="P:isoleucyl-tRNA aminoacylation"/>
    <property type="evidence" value="ECO:0007669"/>
    <property type="project" value="InterPro"/>
</dbReference>
<evidence type="ECO:0000313" key="12">
    <source>
        <dbReference type="EMBL" id="VDO94599.1"/>
    </source>
</evidence>
<dbReference type="AlphaFoldDB" id="A0A183ID24"/>
<dbReference type="NCBIfam" id="TIGR00392">
    <property type="entry name" value="ileS"/>
    <property type="match status" value="1"/>
</dbReference>
<dbReference type="GO" id="GO:0000049">
    <property type="term" value="F:tRNA binding"/>
    <property type="evidence" value="ECO:0007669"/>
    <property type="project" value="InterPro"/>
</dbReference>
<dbReference type="PROSITE" id="PS00178">
    <property type="entry name" value="AA_TRNA_LIGASE_I"/>
    <property type="match status" value="1"/>
</dbReference>
<dbReference type="Gene3D" id="1.10.730.20">
    <property type="match status" value="1"/>
</dbReference>
<evidence type="ECO:0000256" key="8">
    <source>
        <dbReference type="ARBA" id="ARBA00032665"/>
    </source>
</evidence>
<dbReference type="PRINTS" id="PR00984">
    <property type="entry name" value="TRNASYNTHILE"/>
</dbReference>
<keyword evidence="4 9" id="KW-0547">Nucleotide-binding</keyword>
<keyword evidence="6 9" id="KW-0648">Protein biosynthesis</keyword>
<dbReference type="GO" id="GO:0032543">
    <property type="term" value="P:mitochondrial translation"/>
    <property type="evidence" value="ECO:0007669"/>
    <property type="project" value="TreeGrafter"/>
</dbReference>
<dbReference type="Proteomes" id="UP000270296">
    <property type="component" value="Unassembled WGS sequence"/>
</dbReference>
<evidence type="ECO:0000313" key="13">
    <source>
        <dbReference type="Proteomes" id="UP000270296"/>
    </source>
</evidence>
<dbReference type="WBParaSite" id="SBAD_0000158901-mRNA-1">
    <property type="protein sequence ID" value="SBAD_0000158901-mRNA-1"/>
    <property type="gene ID" value="SBAD_0000158901"/>
</dbReference>
<dbReference type="InterPro" id="IPR009008">
    <property type="entry name" value="Val/Leu/Ile-tRNA-synth_edit"/>
</dbReference>
<accession>A0A183ID24</accession>
<gene>
    <name evidence="12" type="ORF">SBAD_LOCUS1518</name>
</gene>
<feature type="domain" description="Methionyl/Valyl/Leucyl/Isoleucyl-tRNA synthetase anticodon-binding" evidence="11">
    <location>
        <begin position="716"/>
        <end position="844"/>
    </location>
</feature>
<sequence length="950" mass="107677">MRPINHRQALLLVPCRSKSAYASSVLLPRTAFQVHLNANKRAELDATFAASEHLDALYEWQLQRPGCKKSFVLHDGPPYANGSVHLGHAVNKILKDIIVRYKSMRGYAVHFKPGWDCHGLPIELRARVDSPADLSPMEIRKSARKYAESAMHSQMKEFKRWGVLANWKSPYCTFDREYEAREIELFRHLFTNGYVFRDLKPVYWSPSSATALAEAELEYRSSHCSTAVYLRYLVINFPKSDFSLLADSKVWAVIWTTTPWTLPANNAICFNDSIDYALLRMRGIPRSDENIYVLAVGTVERFRKATSHDVEILGNFKGALLNGMYYVNPFSNHYAHPFYAAQHVSAEKGTGLVHTAFAHGFTDFLVAQDNDQPVDCMIDEHGRYVRSLGSLLDGKDIFAEGQQAVLQFLGKHILAQHTEVHSYPYDWRTKKPVIIRTSTQWFIDTSRLKDIVFKCLRAVKVFPDNFAHTLMEIISQRPMWCISRQRVWGVPIPAFYDTDTAETIMTDATISHVRDIFEKEGSDSWWLKNVADLLPPSMYDSLKGRQNHVQKGNDIFDIWFDSGVSWYAFDRAGSRTADIVVEGLDQFRGWFQSLVLTAAGYSGNSPYKAIFVHGFVMAAEGEKMSKSTGNVIEPDRIIAGGPVADIEMPPLGVDGLRLWVALYGAGKTNIYIGADIVRRLQESLVGIRSMLRYLLGNLADFQSEHTVDYSLLLVTDRYMLHLLYMFLNTTESHFDSYNVQRVAVDVMKFLNGVVSNFYIAAAKDRLYCEARSSVTRRAAQTVLSAILMTTLKVIAPIMPYMAEEAIDHLPRCSSASVSIFKSGWQLLPDGWKNERLAEDFMSLLMPIRNDFISAYGLTNTMKNCLRIRVPGMAKKVFDNFYSDSYCARSELADLFKVSLVCVDSDDAIQTYAYEVSDSELGACERCRKYICKSGQELCKRCSCVVNDLGH</sequence>
<dbReference type="Gene3D" id="3.40.50.620">
    <property type="entry name" value="HUPs"/>
    <property type="match status" value="2"/>
</dbReference>
<dbReference type="SUPFAM" id="SSF50677">
    <property type="entry name" value="ValRS/IleRS/LeuRS editing domain"/>
    <property type="match status" value="1"/>
</dbReference>
<dbReference type="InterPro" id="IPR013155">
    <property type="entry name" value="M/V/L/I-tRNA-synth_anticd-bd"/>
</dbReference>
<dbReference type="EMBL" id="UZAM01006851">
    <property type="protein sequence ID" value="VDO94599.1"/>
    <property type="molecule type" value="Genomic_DNA"/>
</dbReference>
<dbReference type="Gene3D" id="3.90.740.10">
    <property type="entry name" value="Valyl/Leucyl/Isoleucyl-tRNA synthetase, editing domain"/>
    <property type="match status" value="1"/>
</dbReference>
<evidence type="ECO:0000256" key="4">
    <source>
        <dbReference type="ARBA" id="ARBA00022741"/>
    </source>
</evidence>
<feature type="domain" description="Aminoacyl-tRNA synthetase class Ia" evidence="10">
    <location>
        <begin position="57"/>
        <end position="663"/>
    </location>
</feature>
<evidence type="ECO:0000313" key="14">
    <source>
        <dbReference type="WBParaSite" id="SBAD_0000158901-mRNA-1"/>
    </source>
</evidence>
<evidence type="ECO:0000256" key="6">
    <source>
        <dbReference type="ARBA" id="ARBA00022917"/>
    </source>
</evidence>
<dbReference type="GO" id="GO:0005524">
    <property type="term" value="F:ATP binding"/>
    <property type="evidence" value="ECO:0007669"/>
    <property type="project" value="UniProtKB-KW"/>
</dbReference>
<dbReference type="InterPro" id="IPR001412">
    <property type="entry name" value="aa-tRNA-synth_I_CS"/>
</dbReference>
<dbReference type="InterPro" id="IPR014729">
    <property type="entry name" value="Rossmann-like_a/b/a_fold"/>
</dbReference>
<keyword evidence="13" id="KW-1185">Reference proteome</keyword>
<name>A0A183ID24_9BILA</name>
<evidence type="ECO:0000256" key="3">
    <source>
        <dbReference type="ARBA" id="ARBA00022598"/>
    </source>
</evidence>
<keyword evidence="3 9" id="KW-0436">Ligase</keyword>
<dbReference type="CDD" id="cd07960">
    <property type="entry name" value="Anticodon_Ia_Ile_BEm"/>
    <property type="match status" value="1"/>
</dbReference>
<dbReference type="GO" id="GO:0004822">
    <property type="term" value="F:isoleucine-tRNA ligase activity"/>
    <property type="evidence" value="ECO:0007669"/>
    <property type="project" value="UniProtKB-EC"/>
</dbReference>
<dbReference type="InterPro" id="IPR033708">
    <property type="entry name" value="Anticodon_Ile_BEm"/>
</dbReference>
<reference evidence="14" key="1">
    <citation type="submission" date="2016-06" db="UniProtKB">
        <authorList>
            <consortium name="WormBaseParasite"/>
        </authorList>
    </citation>
    <scope>IDENTIFICATION</scope>
</reference>
<dbReference type="OrthoDB" id="10264412at2759"/>
<evidence type="ECO:0000259" key="10">
    <source>
        <dbReference type="Pfam" id="PF00133"/>
    </source>
</evidence>
<protein>
    <recommendedName>
        <fullName evidence="2">isoleucine--tRNA ligase</fullName>
        <ecNumber evidence="2">6.1.1.5</ecNumber>
    </recommendedName>
    <alternativeName>
        <fullName evidence="8">Isoleucyl-tRNA synthetase</fullName>
    </alternativeName>
</protein>
<evidence type="ECO:0000256" key="7">
    <source>
        <dbReference type="ARBA" id="ARBA00023146"/>
    </source>
</evidence>
<dbReference type="InterPro" id="IPR050081">
    <property type="entry name" value="Ile-tRNA_ligase"/>
</dbReference>